<gene>
    <name evidence="1" type="ORF">C8N45_103230</name>
</gene>
<evidence type="ECO:0000313" key="1">
    <source>
        <dbReference type="EMBL" id="PUB16375.1"/>
    </source>
</evidence>
<accession>A0A2T6KKB1</accession>
<dbReference type="EMBL" id="QBUD01000003">
    <property type="protein sequence ID" value="PUB16375.1"/>
    <property type="molecule type" value="Genomic_DNA"/>
</dbReference>
<protein>
    <submittedName>
        <fullName evidence="1">Uncharacterized protein</fullName>
    </submittedName>
</protein>
<evidence type="ECO:0000313" key="2">
    <source>
        <dbReference type="Proteomes" id="UP000244523"/>
    </source>
</evidence>
<dbReference type="AlphaFoldDB" id="A0A2T6KKB1"/>
<dbReference type="OrthoDB" id="7659348at2"/>
<name>A0A2T6KKB1_9RHOB</name>
<organism evidence="1 2">
    <name type="scientific">Yoonia sediminilitoris</name>
    <dbReference type="NCBI Taxonomy" id="1286148"/>
    <lineage>
        <taxon>Bacteria</taxon>
        <taxon>Pseudomonadati</taxon>
        <taxon>Pseudomonadota</taxon>
        <taxon>Alphaproteobacteria</taxon>
        <taxon>Rhodobacterales</taxon>
        <taxon>Paracoccaceae</taxon>
        <taxon>Yoonia</taxon>
    </lineage>
</organism>
<reference evidence="1 2" key="1">
    <citation type="submission" date="2018-04" db="EMBL/GenBank/DDBJ databases">
        <title>Genomic Encyclopedia of Archaeal and Bacterial Type Strains, Phase II (KMG-II): from individual species to whole genera.</title>
        <authorList>
            <person name="Goeker M."/>
        </authorList>
    </citation>
    <scope>NUCLEOTIDE SEQUENCE [LARGE SCALE GENOMIC DNA]</scope>
    <source>
        <strain evidence="1 2">DSM 29955</strain>
    </source>
</reference>
<sequence>MGQEWIIDVLADLKTFAKQNELPLLAAQLEETALVASVEIAAKVDDTSPVAQGDYAGTRSILTSTGSGRRA</sequence>
<keyword evidence="2" id="KW-1185">Reference proteome</keyword>
<proteinExistence type="predicted"/>
<dbReference type="Proteomes" id="UP000244523">
    <property type="component" value="Unassembled WGS sequence"/>
</dbReference>
<dbReference type="RefSeq" id="WP_108385973.1">
    <property type="nucleotide sequence ID" value="NZ_QBUD01000003.1"/>
</dbReference>
<comment type="caution">
    <text evidence="1">The sequence shown here is derived from an EMBL/GenBank/DDBJ whole genome shotgun (WGS) entry which is preliminary data.</text>
</comment>